<gene>
    <name evidence="1" type="ORF">PA6_005_00250</name>
</gene>
<dbReference type="PANTHER" id="PTHR12697">
    <property type="entry name" value="PBS LYASE HEAT-LIKE PROTEIN"/>
    <property type="match status" value="1"/>
</dbReference>
<dbReference type="InterPro" id="IPR004155">
    <property type="entry name" value="PBS_lyase_HEAT"/>
</dbReference>
<evidence type="ECO:0008006" key="3">
    <source>
        <dbReference type="Google" id="ProtNLM"/>
    </source>
</evidence>
<protein>
    <recommendedName>
        <fullName evidence="3">HEAT repeat domain-containing protein</fullName>
    </recommendedName>
</protein>
<dbReference type="PANTHER" id="PTHR12697:SF5">
    <property type="entry name" value="DEOXYHYPUSINE HYDROXYLASE"/>
    <property type="match status" value="1"/>
</dbReference>
<proteinExistence type="predicted"/>
<dbReference type="AlphaFoldDB" id="U3B2J3"/>
<dbReference type="RefSeq" id="WP_021699232.1">
    <property type="nucleotide sequence ID" value="NZ_BATI01000005.1"/>
</dbReference>
<keyword evidence="2" id="KW-1185">Reference proteome</keyword>
<dbReference type="SUPFAM" id="SSF48371">
    <property type="entry name" value="ARM repeat"/>
    <property type="match status" value="2"/>
</dbReference>
<reference evidence="1" key="1">
    <citation type="submission" date="2024-09" db="EMBL/GenBank/DDBJ databases">
        <title>Whole genome shotgun sequence of Pseudomonas alcaligenes NBRC 14159.</title>
        <authorList>
            <person name="Yoshida I."/>
            <person name="Hosoyama A."/>
            <person name="Tsuchikane K."/>
            <person name="Noguchi M."/>
            <person name="Hirakata S."/>
            <person name="Ando Y."/>
            <person name="Ohji S."/>
            <person name="Yamazoe A."/>
            <person name="Yamazaki S."/>
            <person name="Fujita N."/>
        </authorList>
    </citation>
    <scope>NUCLEOTIDE SEQUENCE</scope>
    <source>
        <strain evidence="1">NBRC 14159</strain>
    </source>
</reference>
<organism evidence="1 2">
    <name type="scientific">Aquipseudomonas alcaligenes (strain ATCC 14909 / DSM 50342 / CCUG 1425 / JCM 20561 / NBRC 14159 / NCIMB 9945 / NCTC 10367 / 1577)</name>
    <name type="common">Pseudomonas alcaligenes</name>
    <dbReference type="NCBI Taxonomy" id="1215092"/>
    <lineage>
        <taxon>Bacteria</taxon>
        <taxon>Pseudomonadati</taxon>
        <taxon>Pseudomonadota</taxon>
        <taxon>Gammaproteobacteria</taxon>
        <taxon>Pseudomonadales</taxon>
        <taxon>Pseudomonadaceae</taxon>
        <taxon>Aquipseudomonas</taxon>
    </lineage>
</organism>
<evidence type="ECO:0000313" key="2">
    <source>
        <dbReference type="Proteomes" id="UP000016560"/>
    </source>
</evidence>
<comment type="caution">
    <text evidence="1">The sequence shown here is derived from an EMBL/GenBank/DDBJ whole genome shotgun (WGS) entry which is preliminary data.</text>
</comment>
<dbReference type="InterPro" id="IPR011989">
    <property type="entry name" value="ARM-like"/>
</dbReference>
<sequence>MRNLILLLDSLEKLKERDYEKEQQLFSELEKLPKESAIEFLIEYARSASERNFLIIQHALVACNTSAEKLLLLSSEAFPLGEIAKNSLFITYTEEAVPTLTKITKSKSSDDASSAYRTLGNISSPNVQKILFHGLKHRSNTVRSAAIDSIRIQADENWTQDIIQAITLLSAESREKKKDNSEAINALRSILVESVKPKSNPALLAALKSQYTEVLKVAISALGATKDKSATQPLLDLMKAPSQGLEREFYTHSISKDLQTDILHALANIGDPASISDITKLPPSMQTALALAKIQAPEAIPAIIKELEKSRTPRDTTDLTDALIQLKNLDAKSELTKSLESEFVNVRQAAALTLYETNTDCIATLEELLSEPSADIVRIAKTLIKLGNPKGFPALAAAIADTDGIFRRGYSVIKACEEIPGPESRDLLLYLLEHSPRDKIHYVRDAIKTQSKLSESPK</sequence>
<dbReference type="GO" id="GO:0016491">
    <property type="term" value="F:oxidoreductase activity"/>
    <property type="evidence" value="ECO:0007669"/>
    <property type="project" value="TreeGrafter"/>
</dbReference>
<dbReference type="eggNOG" id="COG1413">
    <property type="taxonomic scope" value="Bacteria"/>
</dbReference>
<dbReference type="OrthoDB" id="9880583at2"/>
<dbReference type="Proteomes" id="UP000016560">
    <property type="component" value="Unassembled WGS sequence"/>
</dbReference>
<dbReference type="Pfam" id="PF03130">
    <property type="entry name" value="HEAT_PBS"/>
    <property type="match status" value="1"/>
</dbReference>
<accession>U3B2J3</accession>
<name>U3B2J3_AQUA1</name>
<evidence type="ECO:0000313" key="1">
    <source>
        <dbReference type="EMBL" id="GAD61138.1"/>
    </source>
</evidence>
<dbReference type="InterPro" id="IPR016024">
    <property type="entry name" value="ARM-type_fold"/>
</dbReference>
<dbReference type="EMBL" id="BATI01000005">
    <property type="protein sequence ID" value="GAD61138.1"/>
    <property type="molecule type" value="Genomic_DNA"/>
</dbReference>
<dbReference type="Gene3D" id="1.25.10.10">
    <property type="entry name" value="Leucine-rich Repeat Variant"/>
    <property type="match status" value="3"/>
</dbReference>